<evidence type="ECO:0000313" key="5">
    <source>
        <dbReference type="Proteomes" id="UP000468687"/>
    </source>
</evidence>
<sequence>MGYGFGGFLVVVGLVLALAVRDSINEVDLVMVGWIMTAVGVVVLLLTAITLNRGGRARSRTTVTDPNGVQQVRETRTDI</sequence>
<reference evidence="4 5" key="1">
    <citation type="journal article" date="2014" name="Int. J. Syst. Evol. Microbiol.">
        <title>Nocardioides zeae sp. nov., isolated from the stem of Zea mays.</title>
        <authorList>
            <person name="Glaeser S.P."/>
            <person name="McInroy J.A."/>
            <person name="Busse H.J."/>
            <person name="Kampfer P."/>
        </authorList>
    </citation>
    <scope>NUCLEOTIDE SEQUENCE [LARGE SCALE GENOMIC DNA]</scope>
    <source>
        <strain evidence="4 5">JCM 30728</strain>
    </source>
</reference>
<dbReference type="InterPro" id="IPR045597">
    <property type="entry name" value="DUF6458"/>
</dbReference>
<accession>A0A6P0HH13</accession>
<name>A0A6P0HH13_9ACTN</name>
<evidence type="ECO:0000259" key="3">
    <source>
        <dbReference type="Pfam" id="PF20059"/>
    </source>
</evidence>
<dbReference type="EMBL" id="JAAGXA010000002">
    <property type="protein sequence ID" value="NEN77577.1"/>
    <property type="molecule type" value="Genomic_DNA"/>
</dbReference>
<proteinExistence type="predicted"/>
<feature type="domain" description="DUF6458" evidence="3">
    <location>
        <begin position="1"/>
        <end position="78"/>
    </location>
</feature>
<dbReference type="AlphaFoldDB" id="A0A6P0HH13"/>
<feature type="compositionally biased region" description="Polar residues" evidence="1">
    <location>
        <begin position="60"/>
        <end position="72"/>
    </location>
</feature>
<dbReference type="Pfam" id="PF20059">
    <property type="entry name" value="DUF6458"/>
    <property type="match status" value="1"/>
</dbReference>
<dbReference type="Proteomes" id="UP000468687">
    <property type="component" value="Unassembled WGS sequence"/>
</dbReference>
<comment type="caution">
    <text evidence="4">The sequence shown here is derived from an EMBL/GenBank/DDBJ whole genome shotgun (WGS) entry which is preliminary data.</text>
</comment>
<gene>
    <name evidence="4" type="ORF">G3T38_04725</name>
</gene>
<feature type="transmembrane region" description="Helical" evidence="2">
    <location>
        <begin position="29"/>
        <end position="51"/>
    </location>
</feature>
<organism evidence="4 5">
    <name type="scientific">Nocardioides zeae</name>
    <dbReference type="NCBI Taxonomy" id="1457234"/>
    <lineage>
        <taxon>Bacteria</taxon>
        <taxon>Bacillati</taxon>
        <taxon>Actinomycetota</taxon>
        <taxon>Actinomycetes</taxon>
        <taxon>Propionibacteriales</taxon>
        <taxon>Nocardioidaceae</taxon>
        <taxon>Nocardioides</taxon>
    </lineage>
</organism>
<keyword evidence="2" id="KW-0812">Transmembrane</keyword>
<evidence type="ECO:0000256" key="2">
    <source>
        <dbReference type="SAM" id="Phobius"/>
    </source>
</evidence>
<dbReference type="RefSeq" id="WP_163770914.1">
    <property type="nucleotide sequence ID" value="NZ_JAAGXA010000002.1"/>
</dbReference>
<keyword evidence="2" id="KW-1133">Transmembrane helix</keyword>
<keyword evidence="5" id="KW-1185">Reference proteome</keyword>
<evidence type="ECO:0000256" key="1">
    <source>
        <dbReference type="SAM" id="MobiDB-lite"/>
    </source>
</evidence>
<protein>
    <recommendedName>
        <fullName evidence="3">DUF6458 domain-containing protein</fullName>
    </recommendedName>
</protein>
<evidence type="ECO:0000313" key="4">
    <source>
        <dbReference type="EMBL" id="NEN77577.1"/>
    </source>
</evidence>
<feature type="region of interest" description="Disordered" evidence="1">
    <location>
        <begin position="57"/>
        <end position="79"/>
    </location>
</feature>
<keyword evidence="2" id="KW-0472">Membrane</keyword>